<dbReference type="AlphaFoldDB" id="A0A0F9VFY1"/>
<reference evidence="2" key="1">
    <citation type="journal article" date="2015" name="Nature">
        <title>Complex archaea that bridge the gap between prokaryotes and eukaryotes.</title>
        <authorList>
            <person name="Spang A."/>
            <person name="Saw J.H."/>
            <person name="Jorgensen S.L."/>
            <person name="Zaremba-Niedzwiedzka K."/>
            <person name="Martijn J."/>
            <person name="Lind A.E."/>
            <person name="van Eijk R."/>
            <person name="Schleper C."/>
            <person name="Guy L."/>
            <person name="Ettema T.J."/>
        </authorList>
    </citation>
    <scope>NUCLEOTIDE SEQUENCE</scope>
</reference>
<dbReference type="SUPFAM" id="SSF53098">
    <property type="entry name" value="Ribonuclease H-like"/>
    <property type="match status" value="1"/>
</dbReference>
<evidence type="ECO:0000259" key="1">
    <source>
        <dbReference type="Pfam" id="PF00476"/>
    </source>
</evidence>
<comment type="caution">
    <text evidence="2">The sequence shown here is derived from an EMBL/GenBank/DDBJ whole genome shotgun (WGS) entry which is preliminary data.</text>
</comment>
<feature type="domain" description="DNA-directed DNA polymerase family A palm" evidence="1">
    <location>
        <begin position="341"/>
        <end position="403"/>
    </location>
</feature>
<dbReference type="Pfam" id="PF00476">
    <property type="entry name" value="DNA_pol_A"/>
    <property type="match status" value="1"/>
</dbReference>
<protein>
    <recommendedName>
        <fullName evidence="1">DNA-directed DNA polymerase family A palm domain-containing protein</fullName>
    </recommendedName>
</protein>
<proteinExistence type="predicted"/>
<feature type="non-terminal residue" evidence="2">
    <location>
        <position position="1"/>
    </location>
</feature>
<evidence type="ECO:0000313" key="2">
    <source>
        <dbReference type="EMBL" id="KKN72431.1"/>
    </source>
</evidence>
<dbReference type="InterPro" id="IPR001098">
    <property type="entry name" value="DNA-dir_DNA_pol_A_palm_dom"/>
</dbReference>
<name>A0A0F9VFY1_9ZZZZ</name>
<dbReference type="InterPro" id="IPR043502">
    <property type="entry name" value="DNA/RNA_pol_sf"/>
</dbReference>
<dbReference type="SUPFAM" id="SSF56672">
    <property type="entry name" value="DNA/RNA polymerases"/>
    <property type="match status" value="1"/>
</dbReference>
<dbReference type="GO" id="GO:0003677">
    <property type="term" value="F:DNA binding"/>
    <property type="evidence" value="ECO:0007669"/>
    <property type="project" value="InterPro"/>
</dbReference>
<gene>
    <name evidence="2" type="ORF">LCGC14_0411440</name>
</gene>
<dbReference type="Gene3D" id="1.10.150.20">
    <property type="entry name" value="5' to 3' exonuclease, C-terminal subdomain"/>
    <property type="match status" value="1"/>
</dbReference>
<dbReference type="InterPro" id="IPR012337">
    <property type="entry name" value="RNaseH-like_sf"/>
</dbReference>
<dbReference type="GO" id="GO:0006260">
    <property type="term" value="P:DNA replication"/>
    <property type="evidence" value="ECO:0007669"/>
    <property type="project" value="InterPro"/>
</dbReference>
<organism evidence="2">
    <name type="scientific">marine sediment metagenome</name>
    <dbReference type="NCBI Taxonomy" id="412755"/>
    <lineage>
        <taxon>unclassified sequences</taxon>
        <taxon>metagenomes</taxon>
        <taxon>ecological metagenomes</taxon>
    </lineage>
</organism>
<dbReference type="EMBL" id="LAZR01000363">
    <property type="protein sequence ID" value="KKN72431.1"/>
    <property type="molecule type" value="Genomic_DNA"/>
</dbReference>
<dbReference type="GO" id="GO:0003887">
    <property type="term" value="F:DNA-directed DNA polymerase activity"/>
    <property type="evidence" value="ECO:0007669"/>
    <property type="project" value="InterPro"/>
</dbReference>
<sequence length="643" mass="73669">YGDTPAYFKDKEELEAHLMELWYQYGRFDGDEVTIVAKNGKFDFTILKHHYGMVPKYMLDLDDLLRFYDARMRHKLKDVVKLFGLKEKGDTMKFKGLTFDMICDDPAAYDYLADYTINDIERQVELLEIVFPLIDFTEDEAALARHTHDLFLNPQFRVDRERATKVRLGMQLELARIIKNYAPKLLGSDIRLANRLGALLAEHGEKLPLKLKGTNKKTGKQCIATKNMLPQLQEFGGETPDGAPLEHCGPTFAKDDDGCKWLQAHTDPQISELVKARIAVKSWPTHIKKVTGIMDQATCGGSDMLRVPLTYYGCHTGRPSGGEGINLLNLGGKGRGTPIHSLISQVRGILQPPKGRLLCIVDSEQIEPRLLAWMAGQQDMLDAFANGEDLYSDFASDLFQSRVWKWDDKVDVEEYPGQKTQVEIWRGFGKDNIIGDGYGLGGRTAYARCLQNPFLRPRFDSGEYDFKTVQKGVDLYRSKYNHIPKFWTRMEKCWGIAARIKNQAHPIKIPGTPSCITFTMEDNSVMMKLPSGRRIRYRNARYSHKHRTIKFRHGHLWGGTLTENADQAIARDLLCYWILKALRDKDYDFNIVLYPYDEIVADVPEKYAEEHLARLQEIMTSKPDWARGLPLSTDHKIADRYLK</sequence>
<accession>A0A0F9VFY1</accession>